<dbReference type="GO" id="GO:0005634">
    <property type="term" value="C:nucleus"/>
    <property type="evidence" value="ECO:0007669"/>
    <property type="project" value="UniProtKB-SubCell"/>
</dbReference>
<comment type="subcellular location">
    <subcellularLocation>
        <location evidence="1">Nucleus</location>
    </subcellularLocation>
</comment>
<evidence type="ECO:0000313" key="7">
    <source>
        <dbReference type="EMBL" id="PLB54044.1"/>
    </source>
</evidence>
<dbReference type="Pfam" id="PF04082">
    <property type="entry name" value="Fungal_trans"/>
    <property type="match status" value="1"/>
</dbReference>
<feature type="domain" description="Xylanolytic transcriptional activator regulatory" evidence="6">
    <location>
        <begin position="57"/>
        <end position="135"/>
    </location>
</feature>
<dbReference type="GO" id="GO:0006351">
    <property type="term" value="P:DNA-templated transcription"/>
    <property type="evidence" value="ECO:0007669"/>
    <property type="project" value="InterPro"/>
</dbReference>
<keyword evidence="4" id="KW-0804">Transcription</keyword>
<dbReference type="InterPro" id="IPR050815">
    <property type="entry name" value="TF_fung"/>
</dbReference>
<dbReference type="SMART" id="SM00906">
    <property type="entry name" value="Fungal_trans"/>
    <property type="match status" value="1"/>
</dbReference>
<dbReference type="VEuPathDB" id="FungiDB:P170DRAFT_397049"/>
<name>A0A2I2GME8_9EURO</name>
<evidence type="ECO:0000256" key="1">
    <source>
        <dbReference type="ARBA" id="ARBA00004123"/>
    </source>
</evidence>
<keyword evidence="3" id="KW-0805">Transcription regulation</keyword>
<keyword evidence="8" id="KW-1185">Reference proteome</keyword>
<dbReference type="GO" id="GO:0003677">
    <property type="term" value="F:DNA binding"/>
    <property type="evidence" value="ECO:0007669"/>
    <property type="project" value="InterPro"/>
</dbReference>
<evidence type="ECO:0000256" key="5">
    <source>
        <dbReference type="ARBA" id="ARBA00023242"/>
    </source>
</evidence>
<dbReference type="InterPro" id="IPR007219">
    <property type="entry name" value="XnlR_reg_dom"/>
</dbReference>
<dbReference type="AlphaFoldDB" id="A0A2I2GME8"/>
<reference evidence="7 8" key="1">
    <citation type="submission" date="2016-12" db="EMBL/GenBank/DDBJ databases">
        <title>The genomes of Aspergillus section Nigri reveals drivers in fungal speciation.</title>
        <authorList>
            <consortium name="DOE Joint Genome Institute"/>
            <person name="Vesth T.C."/>
            <person name="Nybo J."/>
            <person name="Theobald S."/>
            <person name="Brandl J."/>
            <person name="Frisvad J.C."/>
            <person name="Nielsen K.F."/>
            <person name="Lyhne E.K."/>
            <person name="Kogle M.E."/>
            <person name="Kuo A."/>
            <person name="Riley R."/>
            <person name="Clum A."/>
            <person name="Nolan M."/>
            <person name="Lipzen A."/>
            <person name="Salamov A."/>
            <person name="Henrissat B."/>
            <person name="Wiebenga A."/>
            <person name="De Vries R.P."/>
            <person name="Grigoriev I.V."/>
            <person name="Mortensen U.H."/>
            <person name="Andersen M.R."/>
            <person name="Baker S.E."/>
        </authorList>
    </citation>
    <scope>NUCLEOTIDE SEQUENCE [LARGE SCALE GENOMIC DNA]</scope>
    <source>
        <strain evidence="7 8">IBT 23096</strain>
    </source>
</reference>
<gene>
    <name evidence="7" type="ORF">P170DRAFT_397049</name>
</gene>
<evidence type="ECO:0000313" key="8">
    <source>
        <dbReference type="Proteomes" id="UP000234275"/>
    </source>
</evidence>
<dbReference type="RefSeq" id="XP_024709346.1">
    <property type="nucleotide sequence ID" value="XM_024846155.1"/>
</dbReference>
<dbReference type="Proteomes" id="UP000234275">
    <property type="component" value="Unassembled WGS sequence"/>
</dbReference>
<dbReference type="GO" id="GO:0008270">
    <property type="term" value="F:zinc ion binding"/>
    <property type="evidence" value="ECO:0007669"/>
    <property type="project" value="InterPro"/>
</dbReference>
<sequence length="344" mass="39050">MGLVTRPFVDKLREPMYAATRRLFWDPETMASPTLPLIQAGLLLSVHEYGQGFLSASYMTISVCLSMAQVVGLCPMQSPPPFPGSGSWNSSEEGLRTWWAIVIHERMISLKCGFPIKPLQLGNPDIISNKHLDSEVQNTVASIISNPLHDYFFLQTRAAIWLDMVLEIVQSPSTMSPEGRLHFQLVDRNLLVFLQSLFRLGLGYCCEAIAISLSAFVHLHKWRLTSPSPFFSQQDRFDSSSAIETVLTVLSDLAHHRFQDATPEENAALYREPFPYFIHMVYQAMVELIRLQRTSQTKSDAFQTQMSIIWRTLQSQSSRWKIAGLFSADWSFDMTVDSYTLPCL</sequence>
<dbReference type="CDD" id="cd12148">
    <property type="entry name" value="fungal_TF_MHR"/>
    <property type="match status" value="1"/>
</dbReference>
<evidence type="ECO:0000256" key="4">
    <source>
        <dbReference type="ARBA" id="ARBA00023163"/>
    </source>
</evidence>
<dbReference type="GeneID" id="36553854"/>
<organism evidence="7 8">
    <name type="scientific">Aspergillus steynii IBT 23096</name>
    <dbReference type="NCBI Taxonomy" id="1392250"/>
    <lineage>
        <taxon>Eukaryota</taxon>
        <taxon>Fungi</taxon>
        <taxon>Dikarya</taxon>
        <taxon>Ascomycota</taxon>
        <taxon>Pezizomycotina</taxon>
        <taxon>Eurotiomycetes</taxon>
        <taxon>Eurotiomycetidae</taxon>
        <taxon>Eurotiales</taxon>
        <taxon>Aspergillaceae</taxon>
        <taxon>Aspergillus</taxon>
        <taxon>Aspergillus subgen. Circumdati</taxon>
    </lineage>
</organism>
<comment type="caution">
    <text evidence="7">The sequence shown here is derived from an EMBL/GenBank/DDBJ whole genome shotgun (WGS) entry which is preliminary data.</text>
</comment>
<keyword evidence="2" id="KW-0479">Metal-binding</keyword>
<evidence type="ECO:0000256" key="3">
    <source>
        <dbReference type="ARBA" id="ARBA00023015"/>
    </source>
</evidence>
<protein>
    <recommendedName>
        <fullName evidence="6">Xylanolytic transcriptional activator regulatory domain-containing protein</fullName>
    </recommendedName>
</protein>
<dbReference type="OrthoDB" id="270167at2759"/>
<dbReference type="PANTHER" id="PTHR47338:SF20">
    <property type="entry name" value="ZN(II)2CYS6 TRANSCRIPTION FACTOR (EUROFUNG)"/>
    <property type="match status" value="1"/>
</dbReference>
<dbReference type="EMBL" id="MSFO01000001">
    <property type="protein sequence ID" value="PLB54044.1"/>
    <property type="molecule type" value="Genomic_DNA"/>
</dbReference>
<evidence type="ECO:0000256" key="2">
    <source>
        <dbReference type="ARBA" id="ARBA00022723"/>
    </source>
</evidence>
<keyword evidence="5" id="KW-0539">Nucleus</keyword>
<dbReference type="PANTHER" id="PTHR47338">
    <property type="entry name" value="ZN(II)2CYS6 TRANSCRIPTION FACTOR (EUROFUNG)-RELATED"/>
    <property type="match status" value="1"/>
</dbReference>
<evidence type="ECO:0000259" key="6">
    <source>
        <dbReference type="SMART" id="SM00906"/>
    </source>
</evidence>
<accession>A0A2I2GME8</accession>
<proteinExistence type="predicted"/>
<dbReference type="GO" id="GO:0000981">
    <property type="term" value="F:DNA-binding transcription factor activity, RNA polymerase II-specific"/>
    <property type="evidence" value="ECO:0007669"/>
    <property type="project" value="InterPro"/>
</dbReference>